<keyword evidence="4" id="KW-1185">Reference proteome</keyword>
<keyword evidence="1" id="KW-0233">DNA recombination</keyword>
<gene>
    <name evidence="3" type="ORF">SAMN04489759_108149</name>
</gene>
<evidence type="ECO:0000313" key="4">
    <source>
        <dbReference type="Proteomes" id="UP000199399"/>
    </source>
</evidence>
<dbReference type="PROSITE" id="PS51898">
    <property type="entry name" value="TYR_RECOMBINASE"/>
    <property type="match status" value="1"/>
</dbReference>
<dbReference type="SUPFAM" id="SSF56349">
    <property type="entry name" value="DNA breaking-rejoining enzymes"/>
    <property type="match status" value="1"/>
</dbReference>
<dbReference type="EMBL" id="FNBP01000008">
    <property type="protein sequence ID" value="SDG52279.1"/>
    <property type="molecule type" value="Genomic_DNA"/>
</dbReference>
<dbReference type="GO" id="GO:0006310">
    <property type="term" value="P:DNA recombination"/>
    <property type="evidence" value="ECO:0007669"/>
    <property type="project" value="UniProtKB-KW"/>
</dbReference>
<accession>A0A1G7UYS3</accession>
<dbReference type="STRING" id="218672.SAMN04489759_108149"/>
<dbReference type="GO" id="GO:0015074">
    <property type="term" value="P:DNA integration"/>
    <property type="evidence" value="ECO:0007669"/>
    <property type="project" value="InterPro"/>
</dbReference>
<feature type="domain" description="Tyr recombinase" evidence="2">
    <location>
        <begin position="150"/>
        <end position="334"/>
    </location>
</feature>
<evidence type="ECO:0000259" key="2">
    <source>
        <dbReference type="PROSITE" id="PS51898"/>
    </source>
</evidence>
<evidence type="ECO:0000313" key="3">
    <source>
        <dbReference type="EMBL" id="SDG52279.1"/>
    </source>
</evidence>
<reference evidence="4" key="1">
    <citation type="submission" date="2016-10" db="EMBL/GenBank/DDBJ databases">
        <authorList>
            <person name="Varghese N."/>
            <person name="Submissions S."/>
        </authorList>
    </citation>
    <scope>NUCLEOTIDE SEQUENCE [LARGE SCALE GENOMIC DNA]</scope>
    <source>
        <strain evidence="4">DSM 16477</strain>
    </source>
</reference>
<name>A0A1G7UYS3_9RHOB</name>
<dbReference type="Proteomes" id="UP000199399">
    <property type="component" value="Unassembled WGS sequence"/>
</dbReference>
<sequence>MANPWTPIWQQKDSVWIIDFRVGARRIRRRLPIKEKALRTTAERMAHEIYNEAWKKEVQPSQSSNKISFAKAAELYEMSGGEARFLPKLVRYFGSDTWIDDIDEIMIAKAANDLHPGAKPDTLRRQVRVPVRAIQNFIAGKRRQKSTDVRRLRWLSPEEAERLLAAAGAPGTVGLKDPNLETLRKISFMLGTGAGPGETMTLDPSGWNPTTRQWWLDGTKTVYRPRFVVLPQRAVNLVGPIPETGTAFPAPNGQPYKIHANRGAQMAVAFGKVRDGAGLGPDVVPYTLRHTWATWFYAQTKDWAALLDQGGWGRSDTANRYRKIAPADLANRLLAHGWDFRPEQGAPVRFGELVSVNFQGSGAG</sequence>
<dbReference type="InterPro" id="IPR013762">
    <property type="entry name" value="Integrase-like_cat_sf"/>
</dbReference>
<dbReference type="InterPro" id="IPR011010">
    <property type="entry name" value="DNA_brk_join_enz"/>
</dbReference>
<dbReference type="Gene3D" id="1.10.443.10">
    <property type="entry name" value="Intergrase catalytic core"/>
    <property type="match status" value="1"/>
</dbReference>
<dbReference type="InterPro" id="IPR002104">
    <property type="entry name" value="Integrase_catalytic"/>
</dbReference>
<evidence type="ECO:0000256" key="1">
    <source>
        <dbReference type="ARBA" id="ARBA00023172"/>
    </source>
</evidence>
<dbReference type="AlphaFoldDB" id="A0A1G7UYS3"/>
<proteinExistence type="predicted"/>
<organism evidence="3 4">
    <name type="scientific">Sulfitobacter delicatus</name>
    <dbReference type="NCBI Taxonomy" id="218672"/>
    <lineage>
        <taxon>Bacteria</taxon>
        <taxon>Pseudomonadati</taxon>
        <taxon>Pseudomonadota</taxon>
        <taxon>Alphaproteobacteria</taxon>
        <taxon>Rhodobacterales</taxon>
        <taxon>Roseobacteraceae</taxon>
        <taxon>Sulfitobacter</taxon>
    </lineage>
</organism>
<protein>
    <submittedName>
        <fullName evidence="3">Phage integrase family protein</fullName>
    </submittedName>
</protein>
<dbReference type="OrthoDB" id="9808346at2"/>
<dbReference type="RefSeq" id="WP_139186648.1">
    <property type="nucleotide sequence ID" value="NZ_FNBP01000008.1"/>
</dbReference>
<dbReference type="GO" id="GO:0003677">
    <property type="term" value="F:DNA binding"/>
    <property type="evidence" value="ECO:0007669"/>
    <property type="project" value="InterPro"/>
</dbReference>